<evidence type="ECO:0000313" key="1">
    <source>
        <dbReference type="EMBL" id="SKB40946.1"/>
    </source>
</evidence>
<name>A0A1T5B124_9SPHI</name>
<dbReference type="PROSITE" id="PS51257">
    <property type="entry name" value="PROKAR_LIPOPROTEIN"/>
    <property type="match status" value="1"/>
</dbReference>
<dbReference type="OrthoDB" id="1007362at2"/>
<dbReference type="STRING" id="1513896.SAMN05660841_00371"/>
<reference evidence="2" key="1">
    <citation type="submission" date="2017-02" db="EMBL/GenBank/DDBJ databases">
        <authorList>
            <person name="Varghese N."/>
            <person name="Submissions S."/>
        </authorList>
    </citation>
    <scope>NUCLEOTIDE SEQUENCE [LARGE SCALE GENOMIC DNA]</scope>
    <source>
        <strain evidence="2">DSM 24091</strain>
    </source>
</reference>
<organism evidence="1 2">
    <name type="scientific">Sphingobacterium nematocida</name>
    <dbReference type="NCBI Taxonomy" id="1513896"/>
    <lineage>
        <taxon>Bacteria</taxon>
        <taxon>Pseudomonadati</taxon>
        <taxon>Bacteroidota</taxon>
        <taxon>Sphingobacteriia</taxon>
        <taxon>Sphingobacteriales</taxon>
        <taxon>Sphingobacteriaceae</taxon>
        <taxon>Sphingobacterium</taxon>
    </lineage>
</organism>
<sequence>MKKISRVIVVLLLSVMMISCNKELVKPYDHPFFYIHVAQASEINVQASRNEVVDYKVFFSTKLQYEPIKLQYEIIVGDGLKEGVDFEVLSNRSELVFKPGYFELPITIRWKANPLNPSANNYVIIRLLNNDKGITVGLPGPDKKQTELKINKI</sequence>
<dbReference type="AlphaFoldDB" id="A0A1T5B124"/>
<evidence type="ECO:0008006" key="3">
    <source>
        <dbReference type="Google" id="ProtNLM"/>
    </source>
</evidence>
<dbReference type="EMBL" id="FUZF01000001">
    <property type="protein sequence ID" value="SKB40946.1"/>
    <property type="molecule type" value="Genomic_DNA"/>
</dbReference>
<gene>
    <name evidence="1" type="ORF">SAMN05660841_00371</name>
</gene>
<dbReference type="RefSeq" id="WP_079640719.1">
    <property type="nucleotide sequence ID" value="NZ_FUZF01000001.1"/>
</dbReference>
<dbReference type="Proteomes" id="UP000190150">
    <property type="component" value="Unassembled WGS sequence"/>
</dbReference>
<accession>A0A1T5B124</accession>
<keyword evidence="2" id="KW-1185">Reference proteome</keyword>
<evidence type="ECO:0000313" key="2">
    <source>
        <dbReference type="Proteomes" id="UP000190150"/>
    </source>
</evidence>
<proteinExistence type="predicted"/>
<protein>
    <recommendedName>
        <fullName evidence="3">DUF4843 domain-containing protein</fullName>
    </recommendedName>
</protein>